<proteinExistence type="predicted"/>
<dbReference type="Gene3D" id="3.50.50.60">
    <property type="entry name" value="FAD/NAD(P)-binding domain"/>
    <property type="match status" value="1"/>
</dbReference>
<keyword evidence="2" id="KW-1185">Reference proteome</keyword>
<gene>
    <name evidence="1" type="ORF">P5G51_018570</name>
</gene>
<dbReference type="RefSeq" id="WP_320385146.1">
    <property type="nucleotide sequence ID" value="NZ_JAROCA020000003.1"/>
</dbReference>
<evidence type="ECO:0000313" key="1">
    <source>
        <dbReference type="EMBL" id="MDY0407071.1"/>
    </source>
</evidence>
<organism evidence="1 2">
    <name type="scientific">Tigheibacillus jepli</name>
    <dbReference type="NCBI Taxonomy" id="3035914"/>
    <lineage>
        <taxon>Bacteria</taxon>
        <taxon>Bacillati</taxon>
        <taxon>Bacillota</taxon>
        <taxon>Bacilli</taxon>
        <taxon>Bacillales</taxon>
        <taxon>Bacillaceae</taxon>
        <taxon>Tigheibacillus</taxon>
    </lineage>
</organism>
<evidence type="ECO:0000313" key="2">
    <source>
        <dbReference type="Proteomes" id="UP001228376"/>
    </source>
</evidence>
<dbReference type="EMBL" id="JAROCA020000003">
    <property type="protein sequence ID" value="MDY0407071.1"/>
    <property type="molecule type" value="Genomic_DNA"/>
</dbReference>
<dbReference type="InterPro" id="IPR036188">
    <property type="entry name" value="FAD/NAD-bd_sf"/>
</dbReference>
<dbReference type="Proteomes" id="UP001228376">
    <property type="component" value="Unassembled WGS sequence"/>
</dbReference>
<protein>
    <recommendedName>
        <fullName evidence="3">FAD/NAD(P)-binding domain-containing protein</fullName>
    </recommendedName>
</protein>
<accession>A0ABU5CL69</accession>
<evidence type="ECO:0008006" key="3">
    <source>
        <dbReference type="Google" id="ProtNLM"/>
    </source>
</evidence>
<comment type="caution">
    <text evidence="1">The sequence shown here is derived from an EMBL/GenBank/DDBJ whole genome shotgun (WGS) entry which is preliminary data.</text>
</comment>
<name>A0ABU5CL69_9BACI</name>
<reference evidence="1 2" key="1">
    <citation type="submission" date="2023-10" db="EMBL/GenBank/DDBJ databases">
        <title>179-bfca-hs.</title>
        <authorList>
            <person name="Miliotis G."/>
            <person name="Sengupta P."/>
            <person name="Hameed A."/>
            <person name="Chuvochina M."/>
            <person name="Mcdonagh F."/>
            <person name="Simpson A.C."/>
            <person name="Singh N.K."/>
            <person name="Rekha P.D."/>
            <person name="Raman K."/>
            <person name="Hugenholtz P."/>
            <person name="Venkateswaran K."/>
        </authorList>
    </citation>
    <scope>NUCLEOTIDE SEQUENCE [LARGE SCALE GENOMIC DNA]</scope>
    <source>
        <strain evidence="1 2">179-BFC-A-HS</strain>
    </source>
</reference>
<sequence length="87" mass="9825">MLEWLGLLKKVMKKVLHRIWPGLYAAGDILMHDGKLHLIARAFNDGGKCGQQSKTIVTPKATKTAMVSSHNEMLIERNEKLVQKLLM</sequence>